<feature type="region of interest" description="Disordered" evidence="4">
    <location>
        <begin position="210"/>
        <end position="230"/>
    </location>
</feature>
<comment type="caution">
    <text evidence="6">The sequence shown here is derived from an EMBL/GenBank/DDBJ whole genome shotgun (WGS) entry which is preliminary data.</text>
</comment>
<dbReference type="PANTHER" id="PTHR15109">
    <property type="entry name" value="AGAP004327-PA"/>
    <property type="match status" value="1"/>
</dbReference>
<dbReference type="GO" id="GO:0005634">
    <property type="term" value="C:nucleus"/>
    <property type="evidence" value="ECO:0007669"/>
    <property type="project" value="TreeGrafter"/>
</dbReference>
<dbReference type="EMBL" id="BFAA01009245">
    <property type="protein sequence ID" value="GCB78856.1"/>
    <property type="molecule type" value="Genomic_DNA"/>
</dbReference>
<keyword evidence="7" id="KW-1185">Reference proteome</keyword>
<organism evidence="6 7">
    <name type="scientific">Scyliorhinus torazame</name>
    <name type="common">Cloudy catshark</name>
    <name type="synonym">Catulus torazame</name>
    <dbReference type="NCBI Taxonomy" id="75743"/>
    <lineage>
        <taxon>Eukaryota</taxon>
        <taxon>Metazoa</taxon>
        <taxon>Chordata</taxon>
        <taxon>Craniata</taxon>
        <taxon>Vertebrata</taxon>
        <taxon>Chondrichthyes</taxon>
        <taxon>Elasmobranchii</taxon>
        <taxon>Galeomorphii</taxon>
        <taxon>Galeoidea</taxon>
        <taxon>Carcharhiniformes</taxon>
        <taxon>Scyliorhinidae</taxon>
        <taxon>Scyliorhinus</taxon>
    </lineage>
</organism>
<evidence type="ECO:0000259" key="5">
    <source>
        <dbReference type="Pfam" id="PF15914"/>
    </source>
</evidence>
<comment type="similarity">
    <text evidence="1">Belongs to the FAM193 family.</text>
</comment>
<protein>
    <recommendedName>
        <fullName evidence="5">FAM193 C-terminal domain-containing protein</fullName>
    </recommendedName>
</protein>
<evidence type="ECO:0000256" key="3">
    <source>
        <dbReference type="ARBA" id="ARBA00023054"/>
    </source>
</evidence>
<keyword evidence="2" id="KW-0597">Phosphoprotein</keyword>
<feature type="compositionally biased region" description="Basic and acidic residues" evidence="4">
    <location>
        <begin position="760"/>
        <end position="779"/>
    </location>
</feature>
<name>A0A401Q0G4_SCYTO</name>
<dbReference type="GO" id="GO:0005737">
    <property type="term" value="C:cytoplasm"/>
    <property type="evidence" value="ECO:0007669"/>
    <property type="project" value="TreeGrafter"/>
</dbReference>
<gene>
    <name evidence="6" type="ORF">scyTo_0015894</name>
</gene>
<sequence>PNLPVHQPAKDCCLLCHHERKDWGTQQNGIVDLKKLAHSVPALTHGLLERMPLWICQTCQRRVEEEEQRAILEQTLTVGQGECQTHKEEVTDDSVRTMAEGDGVSNPHRLPTEKYHHSAIHCCHQVHRQTLVSNNSHQQQLQQLQPCTATPNGTCTKESSRVTSDCSRSPSCVSVKTSSVQCKNMSRRPTPPGGEFHCSEDHRYSVLAAPPNSPTGLSSHQHPLTAPKSPPQVINEPTVSIHQHGHATSATSCTMQHNTVTSTNSNRRPSMTSGIPQVLPHVPKTSAVAVATAASPDVSLISKTSAAVSTGVLVTPVPPSTSPHISNNGLSSFPKTTAASPICTSHYNGACPVTASPNPAAPGNGICRDQSCKSRLCTNETAYSPTQMHNADESLEEDDSCSEHSSCTSHTANQKEGKYCDCCYCEFFGHGPPPAAPTSRNYTEIREKLRTRLTKRKEELPQKSSNGSIREPPVDERNVEDLLNYINSSEQKPVNSAKAAKRARHKQKKQEKARSEVCDQRPEKLCPSTMHIQDLENVSVINQHIQEGIEEKVLIFNQHVQEDIEEKVSKLNQHIQDDIEEKLNQQELWHQVELQRVSSILTTRLEQLKDRIRDSIKANFSLCDLPKDDFPELTSVEKGLLIESNGIMDKEETGIIDHQKLNLNLSLSTPGIVQNHLLNGNKHAVITNQEHNGSDMILLENSLGKKSKGSCSLPSKAENISTLRLGDAGAVVLHKPTAESKVTQQTSRSGRQPRQPKQQSSEETKGKSVVSRKEHEHSTAPKIQSSKQHVPTAKHKTNQNHDGKPAETSRTMNAKCDEPRQGKWKGASVLGNAETGEDRKCNTKTSTTEKVEGSETRGIKEEQQMTTDMSQLKGKNKKGKKKKHDKTNNCVVHRTDEHAEGQENVLASSGTPRPKHSDDVFLPKDVDLDSVEMDETDREVEHFKRFCLDSAKQSRPKVSVNWSNFSLKKGPNTAH</sequence>
<evidence type="ECO:0000256" key="4">
    <source>
        <dbReference type="SAM" id="MobiDB-lite"/>
    </source>
</evidence>
<feature type="compositionally biased region" description="Basic and acidic residues" evidence="4">
    <location>
        <begin position="510"/>
        <end position="520"/>
    </location>
</feature>
<dbReference type="InterPro" id="IPR031802">
    <property type="entry name" value="FAM193_C"/>
</dbReference>
<accession>A0A401Q0G4</accession>
<proteinExistence type="inferred from homology"/>
<evidence type="ECO:0000313" key="7">
    <source>
        <dbReference type="Proteomes" id="UP000288216"/>
    </source>
</evidence>
<keyword evidence="3" id="KW-0175">Coiled coil</keyword>
<evidence type="ECO:0000313" key="6">
    <source>
        <dbReference type="EMBL" id="GCB78856.1"/>
    </source>
</evidence>
<feature type="region of interest" description="Disordered" evidence="4">
    <location>
        <begin position="453"/>
        <end position="520"/>
    </location>
</feature>
<feature type="domain" description="FAM193 C-terminal" evidence="5">
    <location>
        <begin position="918"/>
        <end position="970"/>
    </location>
</feature>
<evidence type="ECO:0000256" key="2">
    <source>
        <dbReference type="ARBA" id="ARBA00022553"/>
    </source>
</evidence>
<dbReference type="OrthoDB" id="10044608at2759"/>
<dbReference type="STRING" id="75743.A0A401Q0G4"/>
<dbReference type="InterPro" id="IPR029717">
    <property type="entry name" value="FAM193"/>
</dbReference>
<dbReference type="PANTHER" id="PTHR15109:SF3">
    <property type="entry name" value="PROTEIN FAM193B"/>
    <property type="match status" value="1"/>
</dbReference>
<dbReference type="Pfam" id="PF15914">
    <property type="entry name" value="FAM193_C"/>
    <property type="match status" value="1"/>
</dbReference>
<feature type="compositionally biased region" description="Basic residues" evidence="4">
    <location>
        <begin position="499"/>
        <end position="509"/>
    </location>
</feature>
<dbReference type="AlphaFoldDB" id="A0A401Q0G4"/>
<feature type="region of interest" description="Disordered" evidence="4">
    <location>
        <begin position="954"/>
        <end position="975"/>
    </location>
</feature>
<dbReference type="Proteomes" id="UP000288216">
    <property type="component" value="Unassembled WGS sequence"/>
</dbReference>
<evidence type="ECO:0000256" key="1">
    <source>
        <dbReference type="ARBA" id="ARBA00009689"/>
    </source>
</evidence>
<reference evidence="6 7" key="1">
    <citation type="journal article" date="2018" name="Nat. Ecol. Evol.">
        <title>Shark genomes provide insights into elasmobranch evolution and the origin of vertebrates.</title>
        <authorList>
            <person name="Hara Y"/>
            <person name="Yamaguchi K"/>
            <person name="Onimaru K"/>
            <person name="Kadota M"/>
            <person name="Koyanagi M"/>
            <person name="Keeley SD"/>
            <person name="Tatsumi K"/>
            <person name="Tanaka K"/>
            <person name="Motone F"/>
            <person name="Kageyama Y"/>
            <person name="Nozu R"/>
            <person name="Adachi N"/>
            <person name="Nishimura O"/>
            <person name="Nakagawa R"/>
            <person name="Tanegashima C"/>
            <person name="Kiyatake I"/>
            <person name="Matsumoto R"/>
            <person name="Murakumo K"/>
            <person name="Nishida K"/>
            <person name="Terakita A"/>
            <person name="Kuratani S"/>
            <person name="Sato K"/>
            <person name="Hyodo S Kuraku.S."/>
        </authorList>
    </citation>
    <scope>NUCLEOTIDE SEQUENCE [LARGE SCALE GENOMIC DNA]</scope>
</reference>
<feature type="compositionally biased region" description="Polar residues" evidence="4">
    <location>
        <begin position="740"/>
        <end position="759"/>
    </location>
</feature>
<feature type="compositionally biased region" description="Basic residues" evidence="4">
    <location>
        <begin position="874"/>
        <end position="885"/>
    </location>
</feature>
<feature type="non-terminal residue" evidence="6">
    <location>
        <position position="1"/>
    </location>
</feature>
<feature type="compositionally biased region" description="Polar residues" evidence="4">
    <location>
        <begin position="485"/>
        <end position="494"/>
    </location>
</feature>
<dbReference type="OMA" id="MHNADES"/>
<feature type="compositionally biased region" description="Basic and acidic residues" evidence="4">
    <location>
        <begin position="836"/>
        <end position="863"/>
    </location>
</feature>
<feature type="region of interest" description="Disordered" evidence="4">
    <location>
        <begin position="737"/>
        <end position="921"/>
    </location>
</feature>